<dbReference type="AlphaFoldDB" id="A0ABD1IUA6"/>
<sequence length="334" mass="39110">MSTVVYFRQKKAGRKKIRKENSKLHREIQKLKSLLKDEKKQTDKYRKRLKRSQRNSNVSESPRSRTRRQLKHATVSSEVRRSLLLHHALMANIKDTFTTTKKKAHRRVMSQTVTGKILKKYGLQKEISKTLHLSIKRKKSIEEGKMKYRSLCYKLQQDIVSFLTRDESSRLTAGKAQTITRGKKKKQKRFLNHTLKNLHRKFLTEYPQSTLSYSLFCRLRPFWVVHPTVADRETCLCKVHENFSFLAEKLHSLKIIKSVDLEDMLTSVSCSTNSKDCMYNVCPHCKGQEYAVVGEDNLQKHVLITQWSTETVLREKKSDGVKEMVPMRITAKLL</sequence>
<accession>A0ABD1IUA6</accession>
<feature type="region of interest" description="Disordered" evidence="1">
    <location>
        <begin position="31"/>
        <end position="72"/>
    </location>
</feature>
<protein>
    <submittedName>
        <fullName evidence="2">Uncharacterized protein</fullName>
    </submittedName>
</protein>
<evidence type="ECO:0000256" key="1">
    <source>
        <dbReference type="SAM" id="MobiDB-lite"/>
    </source>
</evidence>
<comment type="caution">
    <text evidence="2">The sequence shown here is derived from an EMBL/GenBank/DDBJ whole genome shotgun (WGS) entry which is preliminary data.</text>
</comment>
<keyword evidence="3" id="KW-1185">Reference proteome</keyword>
<evidence type="ECO:0000313" key="3">
    <source>
        <dbReference type="Proteomes" id="UP001591681"/>
    </source>
</evidence>
<organism evidence="2 3">
    <name type="scientific">Coilia grayii</name>
    <name type="common">Gray's grenadier anchovy</name>
    <dbReference type="NCBI Taxonomy" id="363190"/>
    <lineage>
        <taxon>Eukaryota</taxon>
        <taxon>Metazoa</taxon>
        <taxon>Chordata</taxon>
        <taxon>Craniata</taxon>
        <taxon>Vertebrata</taxon>
        <taxon>Euteleostomi</taxon>
        <taxon>Actinopterygii</taxon>
        <taxon>Neopterygii</taxon>
        <taxon>Teleostei</taxon>
        <taxon>Clupei</taxon>
        <taxon>Clupeiformes</taxon>
        <taxon>Clupeoidei</taxon>
        <taxon>Engraulidae</taxon>
        <taxon>Coilinae</taxon>
        <taxon>Coilia</taxon>
    </lineage>
</organism>
<feature type="compositionally biased region" description="Basic and acidic residues" evidence="1">
    <location>
        <begin position="31"/>
        <end position="44"/>
    </location>
</feature>
<gene>
    <name evidence="2" type="ORF">ACEWY4_027054</name>
</gene>
<dbReference type="EMBL" id="JBHFQA010000024">
    <property type="protein sequence ID" value="KAL2077550.1"/>
    <property type="molecule type" value="Genomic_DNA"/>
</dbReference>
<evidence type="ECO:0000313" key="2">
    <source>
        <dbReference type="EMBL" id="KAL2077550.1"/>
    </source>
</evidence>
<reference evidence="2 3" key="1">
    <citation type="submission" date="2024-09" db="EMBL/GenBank/DDBJ databases">
        <title>A chromosome-level genome assembly of Gray's grenadier anchovy, Coilia grayii.</title>
        <authorList>
            <person name="Fu Z."/>
        </authorList>
    </citation>
    <scope>NUCLEOTIDE SEQUENCE [LARGE SCALE GENOMIC DNA]</scope>
    <source>
        <strain evidence="2">G4</strain>
        <tissue evidence="2">Muscle</tissue>
    </source>
</reference>
<name>A0ABD1IUA6_9TELE</name>
<proteinExistence type="predicted"/>
<dbReference type="Proteomes" id="UP001591681">
    <property type="component" value="Unassembled WGS sequence"/>
</dbReference>